<feature type="transmembrane region" description="Helical" evidence="7">
    <location>
        <begin position="174"/>
        <end position="194"/>
    </location>
</feature>
<dbReference type="STRING" id="593750.Metfor_2255"/>
<keyword evidence="4" id="KW-0378">Hydrolase</keyword>
<dbReference type="RefSeq" id="WP_015286223.1">
    <property type="nucleotide sequence ID" value="NC_019943.1"/>
</dbReference>
<dbReference type="InterPro" id="IPR011620">
    <property type="entry name" value="Sig_transdc_His_kinase_LytS_TM"/>
</dbReference>
<keyword evidence="2" id="KW-1003">Cell membrane</keyword>
<evidence type="ECO:0000256" key="4">
    <source>
        <dbReference type="ARBA" id="ARBA00022801"/>
    </source>
</evidence>
<protein>
    <submittedName>
        <fullName evidence="9">Serine phosphatase RsbU, regulator of sigma subunit</fullName>
    </submittedName>
</protein>
<dbReference type="InParanoid" id="L0HGY2"/>
<dbReference type="GeneID" id="14309647"/>
<feature type="transmembrane region" description="Helical" evidence="7">
    <location>
        <begin position="46"/>
        <end position="64"/>
    </location>
</feature>
<dbReference type="InterPro" id="IPR001932">
    <property type="entry name" value="PPM-type_phosphatase-like_dom"/>
</dbReference>
<dbReference type="OrthoDB" id="110858at2157"/>
<evidence type="ECO:0000313" key="9">
    <source>
        <dbReference type="EMBL" id="AGB03260.1"/>
    </source>
</evidence>
<dbReference type="GO" id="GO:0005886">
    <property type="term" value="C:plasma membrane"/>
    <property type="evidence" value="ECO:0007669"/>
    <property type="project" value="UniProtKB-SubCell"/>
</dbReference>
<evidence type="ECO:0000256" key="5">
    <source>
        <dbReference type="ARBA" id="ARBA00022989"/>
    </source>
</evidence>
<sequence precursor="true">MATTILSSLIVLLQLMCVIIVAAYLLTRSRFFPEVLEGRPSVKVQAILIIFFGALSVYGTVAGFEVNGAFINVRDLGPMLAGLLGGPVIGLGAGLIGAIHRLSVGGFTVYSCSLATVLAGLFGGLIWLARKRKFAGITIAVIFAIAMETLHMLMTLAICSPFEKALSVVELVSIPMIAANAAGMFVFAFIIGNLQNERRMQRERDTLIKEIQRKDTELSIAAEIQQSFLPETMIPLEGFDIAGRNVMAKEVGGDFFDVIPLEVIPISQHRLGLMIADVSGKGIPAALFMALSRIVVRVNASWYPDQPAEAINTANSIISADSKSGMFVTLFYATLNAENRVLTYVNAGHNPPLLYHADGSFEELEATGMAIGALKEAEYFAGKKTLEKGDILVMYTDGITEAENNRQEMFGETRLRDVIARSQGMDSKTMMAKILGEVKAFCGDHPQSDDITLMIIRTE</sequence>
<dbReference type="GO" id="GO:0016791">
    <property type="term" value="F:phosphatase activity"/>
    <property type="evidence" value="ECO:0007669"/>
    <property type="project" value="TreeGrafter"/>
</dbReference>
<feature type="transmembrane region" description="Helical" evidence="7">
    <location>
        <begin position="105"/>
        <end position="127"/>
    </location>
</feature>
<organism evidence="9 10">
    <name type="scientific">Methanoregula formicica (strain DSM 22288 / NBRC 105244 / SMSP)</name>
    <dbReference type="NCBI Taxonomy" id="593750"/>
    <lineage>
        <taxon>Archaea</taxon>
        <taxon>Methanobacteriati</taxon>
        <taxon>Methanobacteriota</taxon>
        <taxon>Stenosarchaea group</taxon>
        <taxon>Methanomicrobia</taxon>
        <taxon>Methanomicrobiales</taxon>
        <taxon>Methanoregulaceae</taxon>
        <taxon>Methanoregula</taxon>
    </lineage>
</organism>
<feature type="transmembrane region" description="Helical" evidence="7">
    <location>
        <begin position="134"/>
        <end position="154"/>
    </location>
</feature>
<dbReference type="Gene3D" id="1.10.1760.20">
    <property type="match status" value="1"/>
</dbReference>
<proteinExistence type="predicted"/>
<dbReference type="KEGG" id="mfo:Metfor_2255"/>
<name>L0HGY2_METFS</name>
<dbReference type="EMBL" id="CP003167">
    <property type="protein sequence ID" value="AGB03260.1"/>
    <property type="molecule type" value="Genomic_DNA"/>
</dbReference>
<evidence type="ECO:0000256" key="2">
    <source>
        <dbReference type="ARBA" id="ARBA00022475"/>
    </source>
</evidence>
<keyword evidence="3 7" id="KW-0812">Transmembrane</keyword>
<evidence type="ECO:0000256" key="3">
    <source>
        <dbReference type="ARBA" id="ARBA00022692"/>
    </source>
</evidence>
<evidence type="ECO:0000259" key="8">
    <source>
        <dbReference type="SMART" id="SM00331"/>
    </source>
</evidence>
<reference evidence="10" key="1">
    <citation type="submission" date="2011-12" db="EMBL/GenBank/DDBJ databases">
        <title>Complete sequence of Methanoregula formicicum SMSP.</title>
        <authorList>
            <person name="Lucas S."/>
            <person name="Han J."/>
            <person name="Lapidus A."/>
            <person name="Cheng J.-F."/>
            <person name="Goodwin L."/>
            <person name="Pitluck S."/>
            <person name="Peters L."/>
            <person name="Ovchinnikova G."/>
            <person name="Teshima H."/>
            <person name="Detter J.C."/>
            <person name="Han C."/>
            <person name="Tapia R."/>
            <person name="Land M."/>
            <person name="Hauser L."/>
            <person name="Kyrpides N."/>
            <person name="Ivanova N."/>
            <person name="Pagani I."/>
            <person name="Imachi H."/>
            <person name="Tamaki H."/>
            <person name="Sekiguchi Y."/>
            <person name="Kamagata Y."/>
            <person name="Cadillo-Quiroz H."/>
            <person name="Zinder S."/>
            <person name="Liu W.-T."/>
            <person name="Woyke T."/>
        </authorList>
    </citation>
    <scope>NUCLEOTIDE SEQUENCE [LARGE SCALE GENOMIC DNA]</scope>
    <source>
        <strain evidence="10">DSM 22288 / NBRC 105244 / SMSP</strain>
    </source>
</reference>
<dbReference type="eggNOG" id="arCOG06893">
    <property type="taxonomic scope" value="Archaea"/>
</dbReference>
<dbReference type="SMART" id="SM00331">
    <property type="entry name" value="PP2C_SIG"/>
    <property type="match status" value="1"/>
</dbReference>
<feature type="transmembrane region" description="Helical" evidence="7">
    <location>
        <begin position="5"/>
        <end position="26"/>
    </location>
</feature>
<dbReference type="PANTHER" id="PTHR43156:SF2">
    <property type="entry name" value="STAGE II SPORULATION PROTEIN E"/>
    <property type="match status" value="1"/>
</dbReference>
<dbReference type="GO" id="GO:0000155">
    <property type="term" value="F:phosphorelay sensor kinase activity"/>
    <property type="evidence" value="ECO:0007669"/>
    <property type="project" value="InterPro"/>
</dbReference>
<dbReference type="InterPro" id="IPR036457">
    <property type="entry name" value="PPM-type-like_dom_sf"/>
</dbReference>
<keyword evidence="6 7" id="KW-0472">Membrane</keyword>
<dbReference type="Proteomes" id="UP000010824">
    <property type="component" value="Chromosome"/>
</dbReference>
<evidence type="ECO:0000256" key="6">
    <source>
        <dbReference type="ARBA" id="ARBA00023136"/>
    </source>
</evidence>
<evidence type="ECO:0000256" key="7">
    <source>
        <dbReference type="SAM" id="Phobius"/>
    </source>
</evidence>
<dbReference type="Pfam" id="PF07694">
    <property type="entry name" value="5TM-5TMR_LYT"/>
    <property type="match status" value="1"/>
</dbReference>
<dbReference type="Gene3D" id="3.60.40.10">
    <property type="entry name" value="PPM-type phosphatase domain"/>
    <property type="match status" value="1"/>
</dbReference>
<reference evidence="9 10" key="2">
    <citation type="journal article" date="2014" name="Genome Announc.">
        <title>Complete Genome Sequence of Methanoregula formicica SMSPT, a Mesophilic Hydrogenotrophic Methanogen Isolated from a Methanogenic Upflow Anaerobic Sludge Blanket Reactor.</title>
        <authorList>
            <person name="Yamamoto K."/>
            <person name="Tamaki H."/>
            <person name="Cadillo-Quiroz H."/>
            <person name="Imachi H."/>
            <person name="Kyrpides N."/>
            <person name="Woyke T."/>
            <person name="Goodwin L."/>
            <person name="Zinder S.H."/>
            <person name="Kamagata Y."/>
            <person name="Liu W.T."/>
        </authorList>
    </citation>
    <scope>NUCLEOTIDE SEQUENCE [LARGE SCALE GENOMIC DNA]</scope>
    <source>
        <strain evidence="10">DSM 22288 / NBRC 105244 / SMSP</strain>
    </source>
</reference>
<feature type="domain" description="PPM-type phosphatase" evidence="8">
    <location>
        <begin position="236"/>
        <end position="458"/>
    </location>
</feature>
<keyword evidence="5 7" id="KW-1133">Transmembrane helix</keyword>
<dbReference type="InterPro" id="IPR052016">
    <property type="entry name" value="Bact_Sigma-Reg"/>
</dbReference>
<feature type="transmembrane region" description="Helical" evidence="7">
    <location>
        <begin position="76"/>
        <end position="99"/>
    </location>
</feature>
<dbReference type="HOGENOM" id="CLU_606380_0_0_2"/>
<gene>
    <name evidence="9" type="ordered locus">Metfor_2255</name>
</gene>
<dbReference type="Pfam" id="PF07228">
    <property type="entry name" value="SpoIIE"/>
    <property type="match status" value="1"/>
</dbReference>
<dbReference type="PANTHER" id="PTHR43156">
    <property type="entry name" value="STAGE II SPORULATION PROTEIN E-RELATED"/>
    <property type="match status" value="1"/>
</dbReference>
<keyword evidence="10" id="KW-1185">Reference proteome</keyword>
<comment type="subcellular location">
    <subcellularLocation>
        <location evidence="1">Cell membrane</location>
        <topology evidence="1">Multi-pass membrane protein</topology>
    </subcellularLocation>
</comment>
<accession>L0HGY2</accession>
<dbReference type="SUPFAM" id="SSF81606">
    <property type="entry name" value="PP2C-like"/>
    <property type="match status" value="1"/>
</dbReference>
<dbReference type="AlphaFoldDB" id="L0HGY2"/>
<evidence type="ECO:0000256" key="1">
    <source>
        <dbReference type="ARBA" id="ARBA00004651"/>
    </source>
</evidence>
<evidence type="ECO:0000313" key="10">
    <source>
        <dbReference type="Proteomes" id="UP000010824"/>
    </source>
</evidence>
<dbReference type="GO" id="GO:0071555">
    <property type="term" value="P:cell wall organization"/>
    <property type="evidence" value="ECO:0007669"/>
    <property type="project" value="InterPro"/>
</dbReference>